<feature type="signal peptide" evidence="1">
    <location>
        <begin position="1"/>
        <end position="17"/>
    </location>
</feature>
<name>A0ABY2ARP9_9GAMM</name>
<dbReference type="EMBL" id="SJXE01000001">
    <property type="protein sequence ID" value="TCI05113.1"/>
    <property type="molecule type" value="Genomic_DNA"/>
</dbReference>
<gene>
    <name evidence="2" type="ORF">EZV61_03890</name>
</gene>
<organism evidence="2 3">
    <name type="scientific">Corallincola luteus</name>
    <dbReference type="NCBI Taxonomy" id="1775177"/>
    <lineage>
        <taxon>Bacteria</taxon>
        <taxon>Pseudomonadati</taxon>
        <taxon>Pseudomonadota</taxon>
        <taxon>Gammaproteobacteria</taxon>
        <taxon>Alteromonadales</taxon>
        <taxon>Psychromonadaceae</taxon>
        <taxon>Corallincola</taxon>
    </lineage>
</organism>
<evidence type="ECO:0000256" key="1">
    <source>
        <dbReference type="SAM" id="SignalP"/>
    </source>
</evidence>
<reference evidence="2 3" key="1">
    <citation type="submission" date="2019-02" db="EMBL/GenBank/DDBJ databases">
        <title>Corallincola luteus sp. nov., a marine bacterium isolated from surface sediment of Bohai Sea in China.</title>
        <authorList>
            <person name="Ren Q."/>
        </authorList>
    </citation>
    <scope>NUCLEOTIDE SEQUENCE [LARGE SCALE GENOMIC DNA]</scope>
    <source>
        <strain evidence="2 3">DASS28</strain>
    </source>
</reference>
<evidence type="ECO:0000313" key="2">
    <source>
        <dbReference type="EMBL" id="TCI05113.1"/>
    </source>
</evidence>
<feature type="chain" id="PRO_5046210028" evidence="1">
    <location>
        <begin position="18"/>
        <end position="472"/>
    </location>
</feature>
<keyword evidence="1" id="KW-0732">Signal</keyword>
<protein>
    <submittedName>
        <fullName evidence="2">Uncharacterized protein</fullName>
    </submittedName>
</protein>
<comment type="caution">
    <text evidence="2">The sequence shown here is derived from an EMBL/GenBank/DDBJ whole genome shotgun (WGS) entry which is preliminary data.</text>
</comment>
<keyword evidence="3" id="KW-1185">Reference proteome</keyword>
<proteinExistence type="predicted"/>
<dbReference type="RefSeq" id="WP_131414392.1">
    <property type="nucleotide sequence ID" value="NZ_SJXE01000001.1"/>
</dbReference>
<evidence type="ECO:0000313" key="3">
    <source>
        <dbReference type="Proteomes" id="UP000292554"/>
    </source>
</evidence>
<dbReference type="Proteomes" id="UP000292554">
    <property type="component" value="Unassembled WGS sequence"/>
</dbReference>
<sequence>MKILRILPLSVSFLIAACGGSGGSSSGGGQATSLTVTSTYLNACGDEVPNPNSQLVLHDKNGGVNQIVDADANGLMIIETNASQVTYSIIKEKIAALSGDVIYIDTFERIPVQDQKVTTYREAAGGCECQNLGVTITVSADEPILADGRFNSNPINPTRLDDYSWQTNQMLCLESYSEPTTITVQAPLADGTGHLYGKFSIVSDADGDASVHLTQRASTTRYLGDASQRVNLFDDKDFIYHDSDFDGSATYLPNTLSSDQIYYHYCQLNSYSTNNDISWLIAQNTSFSEPLTEELCSANQYQNEEVTLTGADDDGIYYAREISITPDIEHAFFEYFLDHPRVNSIQWMMIGPADNTVIPLYSLTPEIEQLTESIDSFNASLYLDDYVGYDNFSTLVSEVILMEKMYGKSVLENTGNPLRTSILVLDFLNSEEMLGFGTLSGQVKFSANSPLLISDSIKIKQSKSLIELNEIR</sequence>
<accession>A0ABY2ARP9</accession>
<dbReference type="PROSITE" id="PS51257">
    <property type="entry name" value="PROKAR_LIPOPROTEIN"/>
    <property type="match status" value="1"/>
</dbReference>